<proteinExistence type="predicted"/>
<keyword evidence="2" id="KW-1185">Reference proteome</keyword>
<reference evidence="1" key="2">
    <citation type="journal article" date="2023" name="IMA Fungus">
        <title>Comparative genomic study of the Penicillium genus elucidates a diverse pangenome and 15 lateral gene transfer events.</title>
        <authorList>
            <person name="Petersen C."/>
            <person name="Sorensen T."/>
            <person name="Nielsen M.R."/>
            <person name="Sondergaard T.E."/>
            <person name="Sorensen J.L."/>
            <person name="Fitzpatrick D.A."/>
            <person name="Frisvad J.C."/>
            <person name="Nielsen K.L."/>
        </authorList>
    </citation>
    <scope>NUCLEOTIDE SEQUENCE</scope>
    <source>
        <strain evidence="1">IBT 29677</strain>
    </source>
</reference>
<evidence type="ECO:0000313" key="2">
    <source>
        <dbReference type="Proteomes" id="UP001147747"/>
    </source>
</evidence>
<dbReference type="Proteomes" id="UP001147747">
    <property type="component" value="Unassembled WGS sequence"/>
</dbReference>
<dbReference type="EMBL" id="JAPZBU010000012">
    <property type="protein sequence ID" value="KAJ5376033.1"/>
    <property type="molecule type" value="Genomic_DNA"/>
</dbReference>
<dbReference type="RefSeq" id="XP_056481063.1">
    <property type="nucleotide sequence ID" value="XM_056637556.1"/>
</dbReference>
<evidence type="ECO:0000313" key="1">
    <source>
        <dbReference type="EMBL" id="KAJ5376033.1"/>
    </source>
</evidence>
<gene>
    <name evidence="1" type="ORF">N7509_012919</name>
</gene>
<protein>
    <submittedName>
        <fullName evidence="1">Uncharacterized protein</fullName>
    </submittedName>
</protein>
<dbReference type="GeneID" id="81376536"/>
<dbReference type="AlphaFoldDB" id="A0A9W9SH25"/>
<organism evidence="1 2">
    <name type="scientific">Penicillium cosmopolitanum</name>
    <dbReference type="NCBI Taxonomy" id="1131564"/>
    <lineage>
        <taxon>Eukaryota</taxon>
        <taxon>Fungi</taxon>
        <taxon>Dikarya</taxon>
        <taxon>Ascomycota</taxon>
        <taxon>Pezizomycotina</taxon>
        <taxon>Eurotiomycetes</taxon>
        <taxon>Eurotiomycetidae</taxon>
        <taxon>Eurotiales</taxon>
        <taxon>Aspergillaceae</taxon>
        <taxon>Penicillium</taxon>
    </lineage>
</organism>
<dbReference type="OrthoDB" id="3350591at2759"/>
<reference evidence="1" key="1">
    <citation type="submission" date="2022-12" db="EMBL/GenBank/DDBJ databases">
        <authorList>
            <person name="Petersen C."/>
        </authorList>
    </citation>
    <scope>NUCLEOTIDE SEQUENCE</scope>
    <source>
        <strain evidence="1">IBT 29677</strain>
    </source>
</reference>
<comment type="caution">
    <text evidence="1">The sequence shown here is derived from an EMBL/GenBank/DDBJ whole genome shotgun (WGS) entry which is preliminary data.</text>
</comment>
<sequence length="153" mass="17085">MNIAADERLDFTAVTNRGENGSGLSGQEEKLFKVLHDVVQPRDAITPDGAAEQINEYLRSHPNRSGEREEDTEVVGDFLGSLWSLLTSVVEYTPYNHPGQDRLIATMQSLIKRTEGSYAIWGVCFPKAKVKLDGQLLIRSSNLHYKSGPTYPY</sequence>
<name>A0A9W9SH25_9EURO</name>
<accession>A0A9W9SH25</accession>